<proteinExistence type="predicted"/>
<sequence>MADPPLDGSPALSRERQPGQALSSELADLCGIQHIKVQVGQRRSRADQNEG</sequence>
<reference evidence="2" key="1">
    <citation type="submission" date="2014-05" db="EMBL/GenBank/DDBJ databases">
        <title>The transcriptome of the halophilic microalga Tetraselmis sp. GSL018 isolated from the Great Salt Lake, Utah.</title>
        <authorList>
            <person name="Jinkerson R.E."/>
            <person name="D'Adamo S."/>
            <person name="Posewitz M.C."/>
        </authorList>
    </citation>
    <scope>NUCLEOTIDE SEQUENCE</scope>
    <source>
        <strain evidence="2">GSL018</strain>
    </source>
</reference>
<organism evidence="2">
    <name type="scientific">Tetraselmis sp. GSL018</name>
    <dbReference type="NCBI Taxonomy" id="582737"/>
    <lineage>
        <taxon>Eukaryota</taxon>
        <taxon>Viridiplantae</taxon>
        <taxon>Chlorophyta</taxon>
        <taxon>core chlorophytes</taxon>
        <taxon>Chlorodendrophyceae</taxon>
        <taxon>Chlorodendrales</taxon>
        <taxon>Chlorodendraceae</taxon>
        <taxon>Tetraselmis</taxon>
    </lineage>
</organism>
<feature type="region of interest" description="Disordered" evidence="1">
    <location>
        <begin position="1"/>
        <end position="24"/>
    </location>
</feature>
<gene>
    <name evidence="2" type="ORF">TSPGSL018_20835</name>
</gene>
<dbReference type="AlphaFoldDB" id="A0A061S085"/>
<evidence type="ECO:0000313" key="2">
    <source>
        <dbReference type="EMBL" id="JAC76206.1"/>
    </source>
</evidence>
<name>A0A061S085_9CHLO</name>
<dbReference type="EMBL" id="GBEZ01009375">
    <property type="protein sequence ID" value="JAC76206.1"/>
    <property type="molecule type" value="Transcribed_RNA"/>
</dbReference>
<protein>
    <submittedName>
        <fullName evidence="2">Uncharacterized protein</fullName>
    </submittedName>
</protein>
<evidence type="ECO:0000256" key="1">
    <source>
        <dbReference type="SAM" id="MobiDB-lite"/>
    </source>
</evidence>
<accession>A0A061S085</accession>